<dbReference type="Gene3D" id="3.40.50.300">
    <property type="entry name" value="P-loop containing nucleotide triphosphate hydrolases"/>
    <property type="match status" value="1"/>
</dbReference>
<keyword evidence="1" id="KW-0547">Nucleotide-binding</keyword>
<keyword evidence="2 4" id="KW-0067">ATP-binding</keyword>
<evidence type="ECO:0000313" key="5">
    <source>
        <dbReference type="Proteomes" id="UP000282378"/>
    </source>
</evidence>
<feature type="non-terminal residue" evidence="4">
    <location>
        <position position="52"/>
    </location>
</feature>
<dbReference type="AlphaFoldDB" id="A0A3M2UWG0"/>
<dbReference type="Pfam" id="PF00005">
    <property type="entry name" value="ABC_tran"/>
    <property type="match status" value="1"/>
</dbReference>
<sequence length="52" mass="5816">MLERDIVRKAEELGFAIDPSRVVDSLSVAEQQRVEILKVLLAGARILILDEP</sequence>
<dbReference type="EMBL" id="RBNL01004468">
    <property type="protein sequence ID" value="RML31297.1"/>
    <property type="molecule type" value="Genomic_DNA"/>
</dbReference>
<dbReference type="GO" id="GO:0016887">
    <property type="term" value="F:ATP hydrolysis activity"/>
    <property type="evidence" value="ECO:0007669"/>
    <property type="project" value="InterPro"/>
</dbReference>
<evidence type="ECO:0000256" key="2">
    <source>
        <dbReference type="ARBA" id="ARBA00022840"/>
    </source>
</evidence>
<name>A0A3M2UWG0_PSEYM</name>
<evidence type="ECO:0000259" key="3">
    <source>
        <dbReference type="Pfam" id="PF00005"/>
    </source>
</evidence>
<protein>
    <submittedName>
        <fullName evidence="4">ABC transporter, ATP-binding protein</fullName>
    </submittedName>
</protein>
<evidence type="ECO:0000256" key="1">
    <source>
        <dbReference type="ARBA" id="ARBA00022741"/>
    </source>
</evidence>
<comment type="caution">
    <text evidence="4">The sequence shown here is derived from an EMBL/GenBank/DDBJ whole genome shotgun (WGS) entry which is preliminary data.</text>
</comment>
<dbReference type="Proteomes" id="UP000282378">
    <property type="component" value="Unassembled WGS sequence"/>
</dbReference>
<dbReference type="PANTHER" id="PTHR43790">
    <property type="entry name" value="CARBOHYDRATE TRANSPORT ATP-BINDING PROTEIN MG119-RELATED"/>
    <property type="match status" value="1"/>
</dbReference>
<proteinExistence type="predicted"/>
<dbReference type="PANTHER" id="PTHR43790:SF4">
    <property type="entry name" value="GUANOSINE IMPORT ATP-BINDING PROTEIN NUPO"/>
    <property type="match status" value="1"/>
</dbReference>
<dbReference type="InterPro" id="IPR003439">
    <property type="entry name" value="ABC_transporter-like_ATP-bd"/>
</dbReference>
<dbReference type="InterPro" id="IPR050107">
    <property type="entry name" value="ABC_carbohydrate_import_ATPase"/>
</dbReference>
<dbReference type="GO" id="GO:0005524">
    <property type="term" value="F:ATP binding"/>
    <property type="evidence" value="ECO:0007669"/>
    <property type="project" value="UniProtKB-KW"/>
</dbReference>
<gene>
    <name evidence="4" type="ORF">APX70_08014</name>
</gene>
<reference evidence="4 5" key="1">
    <citation type="submission" date="2018-08" db="EMBL/GenBank/DDBJ databases">
        <title>Recombination of ecologically and evolutionarily significant loci maintains genetic cohesion in the Pseudomonas syringae species complex.</title>
        <authorList>
            <person name="Dillon M."/>
            <person name="Thakur S."/>
            <person name="Almeida R.N.D."/>
            <person name="Weir B.S."/>
            <person name="Guttman D.S."/>
        </authorList>
    </citation>
    <scope>NUCLEOTIDE SEQUENCE [LARGE SCALE GENOMIC DNA]</scope>
    <source>
        <strain evidence="4 5">88_10</strain>
    </source>
</reference>
<evidence type="ECO:0000313" key="4">
    <source>
        <dbReference type="EMBL" id="RML31297.1"/>
    </source>
</evidence>
<accession>A0A3M2UWG0</accession>
<feature type="domain" description="ABC transporter" evidence="3">
    <location>
        <begin position="11"/>
        <end position="52"/>
    </location>
</feature>
<dbReference type="InterPro" id="IPR027417">
    <property type="entry name" value="P-loop_NTPase"/>
</dbReference>
<organism evidence="4 5">
    <name type="scientific">Pseudomonas syringae pv. maculicola</name>
    <dbReference type="NCBI Taxonomy" id="59511"/>
    <lineage>
        <taxon>Bacteria</taxon>
        <taxon>Pseudomonadati</taxon>
        <taxon>Pseudomonadota</taxon>
        <taxon>Gammaproteobacteria</taxon>
        <taxon>Pseudomonadales</taxon>
        <taxon>Pseudomonadaceae</taxon>
        <taxon>Pseudomonas</taxon>
    </lineage>
</organism>
<dbReference type="SUPFAM" id="SSF52540">
    <property type="entry name" value="P-loop containing nucleoside triphosphate hydrolases"/>
    <property type="match status" value="1"/>
</dbReference>